<dbReference type="InterPro" id="IPR036420">
    <property type="entry name" value="BRCT_dom_sf"/>
</dbReference>
<keyword evidence="4" id="KW-1185">Reference proteome</keyword>
<dbReference type="PROSITE" id="PS50172">
    <property type="entry name" value="BRCT"/>
    <property type="match status" value="1"/>
</dbReference>
<comment type="caution">
    <text evidence="3">The sequence shown here is derived from an EMBL/GenBank/DDBJ whole genome shotgun (WGS) entry which is preliminary data.</text>
</comment>
<dbReference type="EMBL" id="JAHRHJ020000005">
    <property type="protein sequence ID" value="KAH9316128.1"/>
    <property type="molecule type" value="Genomic_DNA"/>
</dbReference>
<dbReference type="PANTHER" id="PTHR15321:SF3">
    <property type="entry name" value="TP53-BINDING PROTEIN 1"/>
    <property type="match status" value="1"/>
</dbReference>
<name>A0AA38L903_TAXCH</name>
<evidence type="ECO:0000256" key="1">
    <source>
        <dbReference type="SAM" id="MobiDB-lite"/>
    </source>
</evidence>
<organism evidence="3 4">
    <name type="scientific">Taxus chinensis</name>
    <name type="common">Chinese yew</name>
    <name type="synonym">Taxus wallichiana var. chinensis</name>
    <dbReference type="NCBI Taxonomy" id="29808"/>
    <lineage>
        <taxon>Eukaryota</taxon>
        <taxon>Viridiplantae</taxon>
        <taxon>Streptophyta</taxon>
        <taxon>Embryophyta</taxon>
        <taxon>Tracheophyta</taxon>
        <taxon>Spermatophyta</taxon>
        <taxon>Pinopsida</taxon>
        <taxon>Pinidae</taxon>
        <taxon>Conifers II</taxon>
        <taxon>Cupressales</taxon>
        <taxon>Taxaceae</taxon>
        <taxon>Taxus</taxon>
    </lineage>
</organism>
<evidence type="ECO:0000313" key="3">
    <source>
        <dbReference type="EMBL" id="KAH9316128.1"/>
    </source>
</evidence>
<sequence>MLCNSREEFPESPPTSQMADEGFRQPQFSQDSAWLPSWLQTHFLECGIQPINGNSTSKIECKALGGFLGSIRHAEEATYGSPLEMVRRQICPLVLSGDDCTASNTSQSIANELAFHLSLSSENDMEIPATKAHATPSQEKHHFCFPLDKPEISSDRNTNFCPCPESSMVKNMTEDPMCNNVFHEEKIPIQDEYTPCTELYVPGNIYQGDNRNNTICGDSCNAAFFATASKLLDNKTSLSSARGTLNNEASGKPLREKQHCDMVRPPQEKRYCHVPLDKPEINNDTNQNVHPCPEMSMLKDVTGDLTSNNILPGEKILIQDEYTPCTELYIPGIIQQGDNTNNIIGGDSCNPTFFATASELLDNKTSLISPCGTLNDETCLPRQTIMGNVQNSLKRKSRKTKSFVKSEGQLRNKTSDIDVAIGLTVAAAEALVISDVLETCRLSERIGSSEILEAAIKLKQARQMCGLDTFSDFSSGPMDGVDDSCLDELDDDIMEDAFADVGFYAKTSTVSPFGLVSADMFESEAAKKFTHIENCSFLSSSKECGGVSEGASFTPSKLELKARGSDDKKDEGVLVSAATTYFPDTSVLRCLNRVNNTKGLQNDSMGKPQIVLEYAVGSTINNVVNTKPNESGLFAASITRSSERRLNRDMGFIRLEQKPPSTANLKYDNSTSLQTKFPSMENLVHCSHNSANEAVEIVIATPQCDNDAVDKGLNFESENEIANGVESNVTSSPSWLHLARNEVEEILSHDISQSSDSLEWQSQIQAGKYHIKESENVCNTQDTRILMTKCPRPFVSRWFGGWTGLDKEIETNKIFEVTVRVQKPFVEETSYLTESLDIDRGCAAPVQCFSSQVGKVSLNNIYPISDMYIHDLSSTNNKVSYSLTQNSARCSNSPLYDPLCSIVPCSIPQEDDLLTKRTDVEIWEVNPNSSSELHTNAFWQLHKGLPPLQEENKVQLSKPSEKDIFKDSGQARTCSISRESEFRAKRKRVDSLKQYSTLSGMLQDGSIELQCETKEAGFPGDTIIIHDSIERLKIDCPSADTVTHINGKKGVNKEAGPPRESVIQDSREKLTRVCLSADAGSGSPNNDSRKVVDKLSDIWLESAPLNLTRDMRNHNGSTEEETPGRKQNVFQDHYKYAVTINPIAAGNLRNHKDFDCKQKDSCNLGNEIDFILDVEESSPLLLHCRKRKRLKAARIIENGCEDSKWDKATSTCLNQTTAAVSGNVERFELVKNHLHFPDLYEQKLHEQMLSKQQGDHKNIKRVHFSEDTIENPIRIDNCQQDRPQNVSTCSSEKYKVCCDVSGPRNQFEASLRVQNAKVGKKIGDDCRRSKKEKNGQDLTFQGLEFFLKGLSTNKKTELEQLIREHGGVVLSNLPPLSHTLMRGRLKREHLDRNYPIILLSEQVRTTEFLYGCAVGSFLLQPNWITDSIAAKCRLPFDKYRLRSKALNTRQWGKQNHIDAIVENDIPLFSRMRIMLYGKPIFLFRARNSYK</sequence>
<dbReference type="GO" id="GO:0005634">
    <property type="term" value="C:nucleus"/>
    <property type="evidence" value="ECO:0007669"/>
    <property type="project" value="TreeGrafter"/>
</dbReference>
<dbReference type="SMART" id="SM00292">
    <property type="entry name" value="BRCT"/>
    <property type="match status" value="1"/>
</dbReference>
<dbReference type="InterPro" id="IPR001357">
    <property type="entry name" value="BRCT_dom"/>
</dbReference>
<gene>
    <name evidence="3" type="ORF">KI387_024755</name>
</gene>
<protein>
    <recommendedName>
        <fullName evidence="2">BRCT domain-containing protein</fullName>
    </recommendedName>
</protein>
<dbReference type="Pfam" id="PF00533">
    <property type="entry name" value="BRCT"/>
    <property type="match status" value="1"/>
</dbReference>
<accession>A0AA38L903</accession>
<dbReference type="InterPro" id="IPR047252">
    <property type="entry name" value="TP53BP1-like"/>
</dbReference>
<dbReference type="GO" id="GO:0000077">
    <property type="term" value="P:DNA damage checkpoint signaling"/>
    <property type="evidence" value="ECO:0007669"/>
    <property type="project" value="TreeGrafter"/>
</dbReference>
<dbReference type="SUPFAM" id="SSF52113">
    <property type="entry name" value="BRCT domain"/>
    <property type="match status" value="1"/>
</dbReference>
<dbReference type="OMA" id="DEYTPCT"/>
<evidence type="ECO:0000313" key="4">
    <source>
        <dbReference type="Proteomes" id="UP000824469"/>
    </source>
</evidence>
<feature type="non-terminal residue" evidence="3">
    <location>
        <position position="1490"/>
    </location>
</feature>
<reference evidence="3 4" key="1">
    <citation type="journal article" date="2021" name="Nat. Plants">
        <title>The Taxus genome provides insights into paclitaxel biosynthesis.</title>
        <authorList>
            <person name="Xiong X."/>
            <person name="Gou J."/>
            <person name="Liao Q."/>
            <person name="Li Y."/>
            <person name="Zhou Q."/>
            <person name="Bi G."/>
            <person name="Li C."/>
            <person name="Du R."/>
            <person name="Wang X."/>
            <person name="Sun T."/>
            <person name="Guo L."/>
            <person name="Liang H."/>
            <person name="Lu P."/>
            <person name="Wu Y."/>
            <person name="Zhang Z."/>
            <person name="Ro D.K."/>
            <person name="Shang Y."/>
            <person name="Huang S."/>
            <person name="Yan J."/>
        </authorList>
    </citation>
    <scope>NUCLEOTIDE SEQUENCE [LARGE SCALE GENOMIC DNA]</scope>
    <source>
        <strain evidence="3">Ta-2019</strain>
    </source>
</reference>
<feature type="region of interest" description="Disordered" evidence="1">
    <location>
        <begin position="1"/>
        <end position="21"/>
    </location>
</feature>
<dbReference type="PANTHER" id="PTHR15321">
    <property type="entry name" value="TUMOR SUPPRESSOR P53-BINDING PROTEIN 1"/>
    <property type="match status" value="1"/>
</dbReference>
<dbReference type="GO" id="GO:0045944">
    <property type="term" value="P:positive regulation of transcription by RNA polymerase II"/>
    <property type="evidence" value="ECO:0007669"/>
    <property type="project" value="TreeGrafter"/>
</dbReference>
<evidence type="ECO:0000259" key="2">
    <source>
        <dbReference type="PROSITE" id="PS50172"/>
    </source>
</evidence>
<feature type="domain" description="BRCT" evidence="2">
    <location>
        <begin position="1335"/>
        <end position="1441"/>
    </location>
</feature>
<dbReference type="GO" id="GO:0042393">
    <property type="term" value="F:histone binding"/>
    <property type="evidence" value="ECO:0007669"/>
    <property type="project" value="TreeGrafter"/>
</dbReference>
<dbReference type="Gene3D" id="3.40.50.10190">
    <property type="entry name" value="BRCT domain"/>
    <property type="match status" value="1"/>
</dbReference>
<dbReference type="Proteomes" id="UP000824469">
    <property type="component" value="Unassembled WGS sequence"/>
</dbReference>
<proteinExistence type="predicted"/>